<comment type="similarity">
    <text evidence="2">Belongs to the UTP25 family.</text>
</comment>
<feature type="compositionally biased region" description="Basic residues" evidence="4">
    <location>
        <begin position="1"/>
        <end position="26"/>
    </location>
</feature>
<comment type="caution">
    <text evidence="7">The sequence shown here is derived from an EMBL/GenBank/DDBJ whole genome shotgun (WGS) entry which is preliminary data.</text>
</comment>
<dbReference type="PANTHER" id="PTHR12933">
    <property type="entry name" value="ORF PROTEIN-RELATED"/>
    <property type="match status" value="1"/>
</dbReference>
<reference evidence="7 8" key="1">
    <citation type="submission" date="2024-09" db="EMBL/GenBank/DDBJ databases">
        <title>Chromosome-scale assembly of Riccia fluitans.</title>
        <authorList>
            <person name="Paukszto L."/>
            <person name="Sawicki J."/>
            <person name="Karawczyk K."/>
            <person name="Piernik-Szablinska J."/>
            <person name="Szczecinska M."/>
            <person name="Mazdziarz M."/>
        </authorList>
    </citation>
    <scope>NUCLEOTIDE SEQUENCE [LARGE SCALE GENOMIC DNA]</scope>
    <source>
        <strain evidence="7">Rf_01</strain>
        <tissue evidence="7">Aerial parts of the thallus</tissue>
    </source>
</reference>
<dbReference type="InterPro" id="IPR010678">
    <property type="entry name" value="UTP25"/>
</dbReference>
<dbReference type="InterPro" id="IPR053939">
    <property type="entry name" value="UTP25_C"/>
</dbReference>
<name>A0ABD1XUF1_9MARC</name>
<protein>
    <recommendedName>
        <fullName evidence="9">U3 small nucleolar RNA-associated protein 25</fullName>
    </recommendedName>
</protein>
<evidence type="ECO:0000256" key="1">
    <source>
        <dbReference type="ARBA" id="ARBA00004604"/>
    </source>
</evidence>
<feature type="region of interest" description="Disordered" evidence="4">
    <location>
        <begin position="1"/>
        <end position="131"/>
    </location>
</feature>
<feature type="domain" description="UTP25 C-terminal" evidence="5">
    <location>
        <begin position="522"/>
        <end position="700"/>
    </location>
</feature>
<sequence>MAGKRKLVGHPKKNRNQKLGIKKSKIFKSGPKQLSNSRLTQRISNKKPLQNHSTMRGVRIDGGGGVAPEDQPLEDVESQDVESAEEENEGEATVEDADSDDDDSIGGLEDQSEEVTEDPTDARRASGGLAGTCPDPFKKHLERVLVDDDIAKLSKGDAKFSTKFAAAGIGGGSWVSTNSAAPPHEKLLSSCAVKKRLAASWRESHEELLWGDFESEKQCQFFSLCNSYQDILHSRKLANRGDGVVDHEDLSLTDAYILHILNHLIKSRDLVTKDNEKLHNASSGSSSSHSLLDPPRDQGFTRPRVLVLLPFRSSALKFVDRMLSMVPALQKANVEHKARFYEDFGAADEEDEEGVDKDPKAGKPADFRALFSGNNDDHFRMGIKFTRKGIKLYSEFYSSDLIVASPIGIITRIGEAETEKAKEIDFLSSIEIAVVDYADIILMQNWTHVATVFEHLNKIPAQQHGTDFMRIREWYLNGQARHYRQTIILSAFSDAGVNAVFHRSCVNHSGKVKTRCHYEGVLNRIVLQVRQVYEKLDCNSITNVDDTRFEFFTKEVFPRIKNSLQGGNLLFTPSYFDFVRLRNFLKAQNASFALLGEYTKQSDISRARSWFFHGERKILLYTERAHFFHRYKIRGIKDIIFYSLPEHANYYVELLNMLDGNEAPSCTVIFSRFDNLQLERIVGTARAKKMLSSPNRLFMFM</sequence>
<dbReference type="AlphaFoldDB" id="A0ABD1XUF1"/>
<dbReference type="GO" id="GO:0005730">
    <property type="term" value="C:nucleolus"/>
    <property type="evidence" value="ECO:0007669"/>
    <property type="project" value="UniProtKB-SubCell"/>
</dbReference>
<feature type="compositionally biased region" description="Polar residues" evidence="4">
    <location>
        <begin position="32"/>
        <end position="54"/>
    </location>
</feature>
<keyword evidence="3" id="KW-0539">Nucleus</keyword>
<gene>
    <name evidence="7" type="ORF">R1flu_024122</name>
</gene>
<evidence type="ECO:0000256" key="3">
    <source>
        <dbReference type="ARBA" id="ARBA00023242"/>
    </source>
</evidence>
<proteinExistence type="inferred from homology"/>
<dbReference type="Proteomes" id="UP001605036">
    <property type="component" value="Unassembled WGS sequence"/>
</dbReference>
<evidence type="ECO:0000313" key="7">
    <source>
        <dbReference type="EMBL" id="KAL2612430.1"/>
    </source>
</evidence>
<feature type="domain" description="UTP25 NTP hydrolase-like" evidence="6">
    <location>
        <begin position="228"/>
        <end position="512"/>
    </location>
</feature>
<dbReference type="PANTHER" id="PTHR12933:SF0">
    <property type="entry name" value="U3 SMALL NUCLEOLAR RNA-ASSOCIATED PROTEIN 25 HOMOLOG"/>
    <property type="match status" value="1"/>
</dbReference>
<evidence type="ECO:0000259" key="5">
    <source>
        <dbReference type="Pfam" id="PF06862"/>
    </source>
</evidence>
<evidence type="ECO:0000313" key="8">
    <source>
        <dbReference type="Proteomes" id="UP001605036"/>
    </source>
</evidence>
<dbReference type="Pfam" id="PF06862">
    <property type="entry name" value="Utp25_C"/>
    <property type="match status" value="1"/>
</dbReference>
<dbReference type="Pfam" id="PF22916">
    <property type="entry name" value="UTP25_NTPase-like"/>
    <property type="match status" value="1"/>
</dbReference>
<keyword evidence="8" id="KW-1185">Reference proteome</keyword>
<dbReference type="EMBL" id="JBHFFA010000007">
    <property type="protein sequence ID" value="KAL2612430.1"/>
    <property type="molecule type" value="Genomic_DNA"/>
</dbReference>
<accession>A0ABD1XUF1</accession>
<feature type="region of interest" description="Disordered" evidence="4">
    <location>
        <begin position="276"/>
        <end position="295"/>
    </location>
</feature>
<evidence type="ECO:0000259" key="6">
    <source>
        <dbReference type="Pfam" id="PF22916"/>
    </source>
</evidence>
<comment type="subcellular location">
    <subcellularLocation>
        <location evidence="1">Nucleus</location>
        <location evidence="1">Nucleolus</location>
    </subcellularLocation>
</comment>
<dbReference type="InterPro" id="IPR053940">
    <property type="entry name" value="UTP25_NTPase-like"/>
</dbReference>
<evidence type="ECO:0000256" key="2">
    <source>
        <dbReference type="ARBA" id="ARBA00009223"/>
    </source>
</evidence>
<organism evidence="7 8">
    <name type="scientific">Riccia fluitans</name>
    <dbReference type="NCBI Taxonomy" id="41844"/>
    <lineage>
        <taxon>Eukaryota</taxon>
        <taxon>Viridiplantae</taxon>
        <taxon>Streptophyta</taxon>
        <taxon>Embryophyta</taxon>
        <taxon>Marchantiophyta</taxon>
        <taxon>Marchantiopsida</taxon>
        <taxon>Marchantiidae</taxon>
        <taxon>Marchantiales</taxon>
        <taxon>Ricciaceae</taxon>
        <taxon>Riccia</taxon>
    </lineage>
</organism>
<evidence type="ECO:0008006" key="9">
    <source>
        <dbReference type="Google" id="ProtNLM"/>
    </source>
</evidence>
<feature type="compositionally biased region" description="Acidic residues" evidence="4">
    <location>
        <begin position="71"/>
        <end position="119"/>
    </location>
</feature>
<evidence type="ECO:0000256" key="4">
    <source>
        <dbReference type="SAM" id="MobiDB-lite"/>
    </source>
</evidence>